<keyword evidence="8" id="KW-0626">Porin</keyword>
<dbReference type="GO" id="GO:0015288">
    <property type="term" value="F:porin activity"/>
    <property type="evidence" value="ECO:0007669"/>
    <property type="project" value="UniProtKB-KW"/>
</dbReference>
<dbReference type="InterPro" id="IPR023614">
    <property type="entry name" value="Porin_dom_sf"/>
</dbReference>
<evidence type="ECO:0000256" key="9">
    <source>
        <dbReference type="ARBA" id="ARBA00023136"/>
    </source>
</evidence>
<evidence type="ECO:0000259" key="12">
    <source>
        <dbReference type="Pfam" id="PF13609"/>
    </source>
</evidence>
<evidence type="ECO:0000256" key="11">
    <source>
        <dbReference type="SAM" id="SignalP"/>
    </source>
</evidence>
<evidence type="ECO:0000256" key="6">
    <source>
        <dbReference type="ARBA" id="ARBA00022729"/>
    </source>
</evidence>
<keyword evidence="5" id="KW-0812">Transmembrane</keyword>
<sequence>MKKLLLATAVATLCVSTAQAAPTLYGKLHVSLDQVDNNDYAGNNQTALNSNASRIGVKGDEKLTDNISVVYLAEWSIDTDGSGSDANLGARNRFLGLKFANVGTLKAGKYDSYLKTAAGSNQDIFNDHTVLDMTAVLAGEDRLNNVIGFETDKNLLGGVQFNIMLQQGESSTDSAALGQKGKRDGLGDGISTSVSYDNKDIGLAVALAGNFGIASKYNGVGLSGIFSDAYRLTGSYDFSNAGVKGLVVGGLWQHAEPSDNTVPDYSGLEEDAYSITAAYAIPSTPWKVKAEYVSAETSRDGASDRTIDQYGVGVDYSLNKQTRVYGVLAQQKKDWLASDDKKTVFGLGMEYNF</sequence>
<comment type="caution">
    <text evidence="13">The sequence shown here is derived from an EMBL/GenBank/DDBJ whole genome shotgun (WGS) entry which is preliminary data.</text>
</comment>
<dbReference type="Proteomes" id="UP000196536">
    <property type="component" value="Unassembled WGS sequence"/>
</dbReference>
<keyword evidence="3" id="KW-0813">Transport</keyword>
<dbReference type="Gene3D" id="2.40.160.10">
    <property type="entry name" value="Porin"/>
    <property type="match status" value="1"/>
</dbReference>
<dbReference type="SUPFAM" id="SSF56935">
    <property type="entry name" value="Porins"/>
    <property type="match status" value="1"/>
</dbReference>
<protein>
    <submittedName>
        <fullName evidence="13">Porin</fullName>
    </submittedName>
</protein>
<proteinExistence type="predicted"/>
<dbReference type="Pfam" id="PF13609">
    <property type="entry name" value="Porin_4"/>
    <property type="match status" value="1"/>
</dbReference>
<keyword evidence="10" id="KW-0998">Cell outer membrane</keyword>
<dbReference type="PANTHER" id="PTHR34501">
    <property type="entry name" value="PROTEIN YDDL-RELATED"/>
    <property type="match status" value="1"/>
</dbReference>
<dbReference type="GO" id="GO:0006811">
    <property type="term" value="P:monoatomic ion transport"/>
    <property type="evidence" value="ECO:0007669"/>
    <property type="project" value="UniProtKB-KW"/>
</dbReference>
<keyword evidence="14" id="KW-1185">Reference proteome</keyword>
<evidence type="ECO:0000313" key="14">
    <source>
        <dbReference type="Proteomes" id="UP000196536"/>
    </source>
</evidence>
<dbReference type="EMBL" id="NEXX01000003">
    <property type="protein sequence ID" value="OUY07115.1"/>
    <property type="molecule type" value="Genomic_DNA"/>
</dbReference>
<dbReference type="OrthoDB" id="8957883at2"/>
<dbReference type="GO" id="GO:0046930">
    <property type="term" value="C:pore complex"/>
    <property type="evidence" value="ECO:0007669"/>
    <property type="project" value="UniProtKB-KW"/>
</dbReference>
<evidence type="ECO:0000256" key="1">
    <source>
        <dbReference type="ARBA" id="ARBA00004571"/>
    </source>
</evidence>
<evidence type="ECO:0000256" key="10">
    <source>
        <dbReference type="ARBA" id="ARBA00023237"/>
    </source>
</evidence>
<feature type="signal peptide" evidence="11">
    <location>
        <begin position="1"/>
        <end position="20"/>
    </location>
</feature>
<feature type="domain" description="Porin" evidence="12">
    <location>
        <begin position="7"/>
        <end position="333"/>
    </location>
</feature>
<reference evidence="13 14" key="1">
    <citation type="submission" date="2017-05" db="EMBL/GenBank/DDBJ databases">
        <title>Acinetobacter populi ANC 5415 (= PBJ7), whole genome shotgun sequencing project.</title>
        <authorList>
            <person name="Nemec A."/>
            <person name="Radolfova-Krizova L."/>
        </authorList>
    </citation>
    <scope>NUCLEOTIDE SEQUENCE [LARGE SCALE GENOMIC DNA]</scope>
    <source>
        <strain evidence="13 14">PBJ7</strain>
    </source>
</reference>
<comment type="subcellular location">
    <subcellularLocation>
        <location evidence="1">Cell outer membrane</location>
        <topology evidence="1">Multi-pass membrane protein</topology>
    </subcellularLocation>
</comment>
<comment type="subunit">
    <text evidence="2">Homotrimer.</text>
</comment>
<feature type="chain" id="PRO_5012103137" evidence="11">
    <location>
        <begin position="21"/>
        <end position="353"/>
    </location>
</feature>
<accession>A0A1Z9YY29</accession>
<keyword evidence="7" id="KW-0406">Ion transport</keyword>
<dbReference type="RefSeq" id="WP_087620713.1">
    <property type="nucleotide sequence ID" value="NZ_JAKVJF010000007.1"/>
</dbReference>
<evidence type="ECO:0000256" key="5">
    <source>
        <dbReference type="ARBA" id="ARBA00022692"/>
    </source>
</evidence>
<name>A0A1Z9YY29_9GAMM</name>
<dbReference type="GO" id="GO:0009279">
    <property type="term" value="C:cell outer membrane"/>
    <property type="evidence" value="ECO:0007669"/>
    <property type="project" value="UniProtKB-SubCell"/>
</dbReference>
<dbReference type="AlphaFoldDB" id="A0A1Z9YY29"/>
<evidence type="ECO:0000256" key="3">
    <source>
        <dbReference type="ARBA" id="ARBA00022448"/>
    </source>
</evidence>
<evidence type="ECO:0000256" key="7">
    <source>
        <dbReference type="ARBA" id="ARBA00023065"/>
    </source>
</evidence>
<evidence type="ECO:0000256" key="2">
    <source>
        <dbReference type="ARBA" id="ARBA00011233"/>
    </source>
</evidence>
<evidence type="ECO:0000313" key="13">
    <source>
        <dbReference type="EMBL" id="OUY07115.1"/>
    </source>
</evidence>
<keyword evidence="6 11" id="KW-0732">Signal</keyword>
<dbReference type="PANTHER" id="PTHR34501:SF9">
    <property type="entry name" value="MAJOR OUTER MEMBRANE PROTEIN P.IA"/>
    <property type="match status" value="1"/>
</dbReference>
<keyword evidence="4" id="KW-1134">Transmembrane beta strand</keyword>
<evidence type="ECO:0000256" key="8">
    <source>
        <dbReference type="ARBA" id="ARBA00023114"/>
    </source>
</evidence>
<dbReference type="InterPro" id="IPR050298">
    <property type="entry name" value="Gram-neg_bact_OMP"/>
</dbReference>
<gene>
    <name evidence="13" type="ORF">CAP51_10535</name>
</gene>
<dbReference type="CDD" id="cd00342">
    <property type="entry name" value="gram_neg_porins"/>
    <property type="match status" value="1"/>
</dbReference>
<dbReference type="InterPro" id="IPR033900">
    <property type="entry name" value="Gram_neg_porin_domain"/>
</dbReference>
<keyword evidence="9" id="KW-0472">Membrane</keyword>
<organism evidence="13 14">
    <name type="scientific">Acinetobacter populi</name>
    <dbReference type="NCBI Taxonomy" id="1582270"/>
    <lineage>
        <taxon>Bacteria</taxon>
        <taxon>Pseudomonadati</taxon>
        <taxon>Pseudomonadota</taxon>
        <taxon>Gammaproteobacteria</taxon>
        <taxon>Moraxellales</taxon>
        <taxon>Moraxellaceae</taxon>
        <taxon>Acinetobacter</taxon>
    </lineage>
</organism>
<evidence type="ECO:0000256" key="4">
    <source>
        <dbReference type="ARBA" id="ARBA00022452"/>
    </source>
</evidence>